<accession>A0A918G7T3</accession>
<comment type="caution">
    <text evidence="2">The sequence shown here is derived from an EMBL/GenBank/DDBJ whole genome shotgun (WGS) entry which is preliminary data.</text>
</comment>
<dbReference type="EMBL" id="BMTL01000042">
    <property type="protein sequence ID" value="GGS23160.1"/>
    <property type="molecule type" value="Genomic_DNA"/>
</dbReference>
<feature type="region of interest" description="Disordered" evidence="1">
    <location>
        <begin position="90"/>
        <end position="123"/>
    </location>
</feature>
<feature type="compositionally biased region" description="Low complexity" evidence="1">
    <location>
        <begin position="103"/>
        <end position="114"/>
    </location>
</feature>
<evidence type="ECO:0000313" key="3">
    <source>
        <dbReference type="Proteomes" id="UP000606194"/>
    </source>
</evidence>
<feature type="compositionally biased region" description="Basic residues" evidence="1">
    <location>
        <begin position="195"/>
        <end position="204"/>
    </location>
</feature>
<organism evidence="2 3">
    <name type="scientific">Streptomyces humidus</name>
    <dbReference type="NCBI Taxonomy" id="52259"/>
    <lineage>
        <taxon>Bacteria</taxon>
        <taxon>Bacillati</taxon>
        <taxon>Actinomycetota</taxon>
        <taxon>Actinomycetes</taxon>
        <taxon>Kitasatosporales</taxon>
        <taxon>Streptomycetaceae</taxon>
        <taxon>Streptomyces</taxon>
    </lineage>
</organism>
<sequence>MRFRFSRLAHAEWQKARARLATESATLDWVFGPGTVHPETMEELYDEYGYLLRFRFETHGAVRRIRLRAEDPRRSTDWVPLDACAMTPEGLRLPGVRPRRRAGTGPAAETGARPSGAPVRRPREEQVLALKEALLSAARFRTRPTWEALARTAGSDLLGLPAPDRGVADPPRTIGAAGGSPRRPPGGTDAIRASRGPRRVRHRRECPSATRWPTVWRRTRSSAPPSRPHRLPAPHPGGGPRTDGVRPAQRRTLRQVTRAARGALTPAARSRRASDLAGGRPTLRPVATIWEKHDKQVHRVDR</sequence>
<name>A0A918G7T3_9ACTN</name>
<protein>
    <submittedName>
        <fullName evidence="2">Uncharacterized protein</fullName>
    </submittedName>
</protein>
<dbReference type="Proteomes" id="UP000606194">
    <property type="component" value="Unassembled WGS sequence"/>
</dbReference>
<evidence type="ECO:0000256" key="1">
    <source>
        <dbReference type="SAM" id="MobiDB-lite"/>
    </source>
</evidence>
<feature type="compositionally biased region" description="Basic and acidic residues" evidence="1">
    <location>
        <begin position="290"/>
        <end position="302"/>
    </location>
</feature>
<dbReference type="AlphaFoldDB" id="A0A918G7T3"/>
<reference evidence="2" key="1">
    <citation type="journal article" date="2014" name="Int. J. Syst. Evol. Microbiol.">
        <title>Complete genome sequence of Corynebacterium casei LMG S-19264T (=DSM 44701T), isolated from a smear-ripened cheese.</title>
        <authorList>
            <consortium name="US DOE Joint Genome Institute (JGI-PGF)"/>
            <person name="Walter F."/>
            <person name="Albersmeier A."/>
            <person name="Kalinowski J."/>
            <person name="Ruckert C."/>
        </authorList>
    </citation>
    <scope>NUCLEOTIDE SEQUENCE</scope>
    <source>
        <strain evidence="2">JCM 4386</strain>
    </source>
</reference>
<gene>
    <name evidence="2" type="ORF">GCM10010269_72500</name>
</gene>
<evidence type="ECO:0000313" key="2">
    <source>
        <dbReference type="EMBL" id="GGS23160.1"/>
    </source>
</evidence>
<keyword evidence="3" id="KW-1185">Reference proteome</keyword>
<feature type="region of interest" description="Disordered" evidence="1">
    <location>
        <begin position="156"/>
        <end position="302"/>
    </location>
</feature>
<reference evidence="2" key="2">
    <citation type="submission" date="2020-09" db="EMBL/GenBank/DDBJ databases">
        <authorList>
            <person name="Sun Q."/>
            <person name="Ohkuma M."/>
        </authorList>
    </citation>
    <scope>NUCLEOTIDE SEQUENCE</scope>
    <source>
        <strain evidence="2">JCM 4386</strain>
    </source>
</reference>
<proteinExistence type="predicted"/>